<keyword evidence="9" id="KW-1185">Reference proteome</keyword>
<organism evidence="8 9">
    <name type="scientific">Citrus unshiu</name>
    <name type="common">Satsuma mandarin</name>
    <name type="synonym">Citrus nobilis var. unshiu</name>
    <dbReference type="NCBI Taxonomy" id="55188"/>
    <lineage>
        <taxon>Eukaryota</taxon>
        <taxon>Viridiplantae</taxon>
        <taxon>Streptophyta</taxon>
        <taxon>Embryophyta</taxon>
        <taxon>Tracheophyta</taxon>
        <taxon>Spermatophyta</taxon>
        <taxon>Magnoliopsida</taxon>
        <taxon>eudicotyledons</taxon>
        <taxon>Gunneridae</taxon>
        <taxon>Pentapetalae</taxon>
        <taxon>rosids</taxon>
        <taxon>malvids</taxon>
        <taxon>Sapindales</taxon>
        <taxon>Rutaceae</taxon>
        <taxon>Aurantioideae</taxon>
        <taxon>Citrus</taxon>
    </lineage>
</organism>
<keyword evidence="4" id="KW-0611">Plant defense</keyword>
<feature type="signal peptide" evidence="5">
    <location>
        <begin position="1"/>
        <end position="21"/>
    </location>
</feature>
<keyword evidence="5" id="KW-0732">Signal</keyword>
<evidence type="ECO:0000256" key="2">
    <source>
        <dbReference type="ARBA" id="ARBA00022737"/>
    </source>
</evidence>
<evidence type="ECO:0000313" key="8">
    <source>
        <dbReference type="EMBL" id="GAY63287.1"/>
    </source>
</evidence>
<feature type="chain" id="PRO_5014126137" description="NB-ARC domain-containing protein" evidence="5">
    <location>
        <begin position="22"/>
        <end position="453"/>
    </location>
</feature>
<comment type="caution">
    <text evidence="8">The sequence shown here is derived from an EMBL/GenBank/DDBJ whole genome shotgun (WGS) entry which is preliminary data.</text>
</comment>
<dbReference type="GO" id="GO:0006952">
    <property type="term" value="P:defense response"/>
    <property type="evidence" value="ECO:0007669"/>
    <property type="project" value="UniProtKB-KW"/>
</dbReference>
<feature type="domain" description="Disease resistance protein At4g27190-like leucine-rich repeats" evidence="6">
    <location>
        <begin position="274"/>
        <end position="403"/>
    </location>
</feature>
<dbReference type="InterPro" id="IPR058922">
    <property type="entry name" value="WHD_DRP"/>
</dbReference>
<dbReference type="InterPro" id="IPR050905">
    <property type="entry name" value="Plant_NBS-LRR"/>
</dbReference>
<evidence type="ECO:0000259" key="6">
    <source>
        <dbReference type="Pfam" id="PF23247"/>
    </source>
</evidence>
<evidence type="ECO:0000256" key="4">
    <source>
        <dbReference type="ARBA" id="ARBA00022821"/>
    </source>
</evidence>
<dbReference type="InterPro" id="IPR057135">
    <property type="entry name" value="At4g27190-like_LRR"/>
</dbReference>
<dbReference type="Gene3D" id="3.80.10.10">
    <property type="entry name" value="Ribonuclease Inhibitor"/>
    <property type="match status" value="1"/>
</dbReference>
<evidence type="ECO:0000256" key="1">
    <source>
        <dbReference type="ARBA" id="ARBA00022614"/>
    </source>
</evidence>
<dbReference type="GO" id="GO:0000166">
    <property type="term" value="F:nucleotide binding"/>
    <property type="evidence" value="ECO:0007669"/>
    <property type="project" value="UniProtKB-KW"/>
</dbReference>
<dbReference type="InterPro" id="IPR042197">
    <property type="entry name" value="Apaf_helical"/>
</dbReference>
<dbReference type="STRING" id="55188.A0A2H5QF67"/>
<sequence length="453" mass="51579">MLCFACNSISLTLITIGSAMASIRNNPAEWENAVNELKNYPAEFPGMGDLIFPCLKFSYDHLSSETHRKCFLFCALFLKNQLIRKDELIDLWIGEGLLRDSHNIAVARLQGESIIDSLIRVCLLEEVQTYFGNYVKMHDMLRDLALWIASQDKGNKILASKPENGKLIIDQQSVTWNKAVRVSLWSFAVTSLVPRPLSLRRFFKKSPTPAPPSCPRLLTLLVRYASMKELPEWFFQSMPALRVLEWSRNGDLTKLPMQKGELINRRYLNLSDTDISQLPIEIKGCCQLIILLLDGTEKLKAIPKGLLSELSALQQLFSQYLTSLVNVPLLRFLFATNCPLLEEIIANHQAGQPIIGFTYLKQLNLNRLPELKSICGSAMAFSSLESVYVSKCPKLKKLPFELSVWAKRNTVLIGEEEWWDQLTWTDGATKDVFSSKFIPFSDFRSWLLEPSYT</sequence>
<protein>
    <recommendedName>
        <fullName evidence="10">NB-ARC domain-containing protein</fullName>
    </recommendedName>
</protein>
<dbReference type="EMBL" id="BDQV01000344">
    <property type="protein sequence ID" value="GAY63287.1"/>
    <property type="molecule type" value="Genomic_DNA"/>
</dbReference>
<evidence type="ECO:0000256" key="3">
    <source>
        <dbReference type="ARBA" id="ARBA00022741"/>
    </source>
</evidence>
<reference evidence="8 9" key="1">
    <citation type="journal article" date="2017" name="Front. Genet.">
        <title>Draft sequencing of the heterozygous diploid genome of Satsuma (Citrus unshiu Marc.) using a hybrid assembly approach.</title>
        <authorList>
            <person name="Shimizu T."/>
            <person name="Tanizawa Y."/>
            <person name="Mochizuki T."/>
            <person name="Nagasaki H."/>
            <person name="Yoshioka T."/>
            <person name="Toyoda A."/>
            <person name="Fujiyama A."/>
            <person name="Kaminuma E."/>
            <person name="Nakamura Y."/>
        </authorList>
    </citation>
    <scope>NUCLEOTIDE SEQUENCE [LARGE SCALE GENOMIC DNA]</scope>
    <source>
        <strain evidence="9">cv. Miyagawa wase</strain>
    </source>
</reference>
<evidence type="ECO:0008006" key="10">
    <source>
        <dbReference type="Google" id="ProtNLM"/>
    </source>
</evidence>
<evidence type="ECO:0000259" key="7">
    <source>
        <dbReference type="Pfam" id="PF23559"/>
    </source>
</evidence>
<dbReference type="PANTHER" id="PTHR33463">
    <property type="entry name" value="NB-ARC DOMAIN-CONTAINING PROTEIN-RELATED"/>
    <property type="match status" value="1"/>
</dbReference>
<keyword evidence="2" id="KW-0677">Repeat</keyword>
<dbReference type="PANTHER" id="PTHR33463:SF204">
    <property type="entry name" value="NB-ARC DOMAIN-CONTAINING PROTEIN"/>
    <property type="match status" value="1"/>
</dbReference>
<dbReference type="Gene3D" id="1.10.10.10">
    <property type="entry name" value="Winged helix-like DNA-binding domain superfamily/Winged helix DNA-binding domain"/>
    <property type="match status" value="1"/>
</dbReference>
<name>A0A2H5QF67_CITUN</name>
<dbReference type="AlphaFoldDB" id="A0A2H5QF67"/>
<feature type="domain" description="Disease resistance protein winged helix" evidence="7">
    <location>
        <begin position="76"/>
        <end position="145"/>
    </location>
</feature>
<dbReference type="SUPFAM" id="SSF52058">
    <property type="entry name" value="L domain-like"/>
    <property type="match status" value="1"/>
</dbReference>
<keyword evidence="1" id="KW-0433">Leucine-rich repeat</keyword>
<accession>A0A2H5QF67</accession>
<dbReference type="Pfam" id="PF23559">
    <property type="entry name" value="WHD_DRP"/>
    <property type="match status" value="1"/>
</dbReference>
<dbReference type="InterPro" id="IPR032675">
    <property type="entry name" value="LRR_dom_sf"/>
</dbReference>
<dbReference type="Gene3D" id="1.10.8.430">
    <property type="entry name" value="Helical domain of apoptotic protease-activating factors"/>
    <property type="match status" value="1"/>
</dbReference>
<proteinExistence type="predicted"/>
<dbReference type="Proteomes" id="UP000236630">
    <property type="component" value="Unassembled WGS sequence"/>
</dbReference>
<dbReference type="Pfam" id="PF23247">
    <property type="entry name" value="LRR_RPS2"/>
    <property type="match status" value="1"/>
</dbReference>
<evidence type="ECO:0000256" key="5">
    <source>
        <dbReference type="SAM" id="SignalP"/>
    </source>
</evidence>
<dbReference type="InterPro" id="IPR036388">
    <property type="entry name" value="WH-like_DNA-bd_sf"/>
</dbReference>
<gene>
    <name evidence="8" type="ORF">CUMW_224360</name>
</gene>
<keyword evidence="3" id="KW-0547">Nucleotide-binding</keyword>
<dbReference type="FunFam" id="1.10.10.10:FF:000322">
    <property type="entry name" value="Probable disease resistance protein At1g63360"/>
    <property type="match status" value="1"/>
</dbReference>
<evidence type="ECO:0000313" key="9">
    <source>
        <dbReference type="Proteomes" id="UP000236630"/>
    </source>
</evidence>